<feature type="transmembrane region" description="Helical" evidence="2">
    <location>
        <begin position="275"/>
        <end position="293"/>
    </location>
</feature>
<dbReference type="EMBL" id="JAKKPZ010000430">
    <property type="protein sequence ID" value="KAI1695206.1"/>
    <property type="molecule type" value="Genomic_DNA"/>
</dbReference>
<evidence type="ECO:0000256" key="2">
    <source>
        <dbReference type="SAM" id="Phobius"/>
    </source>
</evidence>
<name>A0AAD4QU18_9BILA</name>
<protein>
    <submittedName>
        <fullName evidence="3">Uncharacterized protein</fullName>
    </submittedName>
</protein>
<feature type="transmembrane region" description="Helical" evidence="2">
    <location>
        <begin position="151"/>
        <end position="171"/>
    </location>
</feature>
<feature type="region of interest" description="Disordered" evidence="1">
    <location>
        <begin position="305"/>
        <end position="341"/>
    </location>
</feature>
<feature type="transmembrane region" description="Helical" evidence="2">
    <location>
        <begin position="201"/>
        <end position="219"/>
    </location>
</feature>
<feature type="transmembrane region" description="Helical" evidence="2">
    <location>
        <begin position="63"/>
        <end position="86"/>
    </location>
</feature>
<feature type="compositionally biased region" description="Polar residues" evidence="1">
    <location>
        <begin position="320"/>
        <end position="341"/>
    </location>
</feature>
<dbReference type="AlphaFoldDB" id="A0AAD4QU18"/>
<proteinExistence type="predicted"/>
<keyword evidence="2" id="KW-0472">Membrane</keyword>
<comment type="caution">
    <text evidence="3">The sequence shown here is derived from an EMBL/GenBank/DDBJ whole genome shotgun (WGS) entry which is preliminary data.</text>
</comment>
<organism evidence="3 4">
    <name type="scientific">Ditylenchus destructor</name>
    <dbReference type="NCBI Taxonomy" id="166010"/>
    <lineage>
        <taxon>Eukaryota</taxon>
        <taxon>Metazoa</taxon>
        <taxon>Ecdysozoa</taxon>
        <taxon>Nematoda</taxon>
        <taxon>Chromadorea</taxon>
        <taxon>Rhabditida</taxon>
        <taxon>Tylenchina</taxon>
        <taxon>Tylenchomorpha</taxon>
        <taxon>Sphaerularioidea</taxon>
        <taxon>Anguinidae</taxon>
        <taxon>Anguininae</taxon>
        <taxon>Ditylenchus</taxon>
    </lineage>
</organism>
<accession>A0AAD4QU18</accession>
<evidence type="ECO:0000256" key="1">
    <source>
        <dbReference type="SAM" id="MobiDB-lite"/>
    </source>
</evidence>
<dbReference type="Proteomes" id="UP001201812">
    <property type="component" value="Unassembled WGS sequence"/>
</dbReference>
<keyword evidence="4" id="KW-1185">Reference proteome</keyword>
<reference evidence="3" key="1">
    <citation type="submission" date="2022-01" db="EMBL/GenBank/DDBJ databases">
        <title>Genome Sequence Resource for Two Populations of Ditylenchus destructor, the Migratory Endoparasitic Phytonematode.</title>
        <authorList>
            <person name="Zhang H."/>
            <person name="Lin R."/>
            <person name="Xie B."/>
        </authorList>
    </citation>
    <scope>NUCLEOTIDE SEQUENCE</scope>
    <source>
        <strain evidence="3">BazhouSP</strain>
    </source>
</reference>
<feature type="transmembrane region" description="Helical" evidence="2">
    <location>
        <begin position="240"/>
        <end position="263"/>
    </location>
</feature>
<evidence type="ECO:0000313" key="4">
    <source>
        <dbReference type="Proteomes" id="UP001201812"/>
    </source>
</evidence>
<evidence type="ECO:0000313" key="3">
    <source>
        <dbReference type="EMBL" id="KAI1695206.1"/>
    </source>
</evidence>
<feature type="transmembrane region" description="Helical" evidence="2">
    <location>
        <begin position="20"/>
        <end position="43"/>
    </location>
</feature>
<sequence length="341" mass="38931">MNTSTEKSSMAIAPSSYLHWLNFVQTLITLVFQVTSISLMSRLMFYRFLKPLKYEMRNMSKTIVLNAFVHIIGSILTIPHHLYLVLWWKQATPSASTDEPLYDPNVLYWTGMFLGVYMYAPPVPVFFLTLERCIALKFPVLYNSKFMRKKMPVLTFNVTITWCLATILLFLRELPIDMATVKYCESATCLLTKYHGAPQQYMKFSISALNILCTAYFYYALRTFNTFNGTRKVFTIKNRIVILTTISEVLLIILPMIFAQVFINVTGQSSANILGNYGMLLFTLDAVICSIYYEKTFMCKHSQDNGQSPKVNGGNRVHPKNTSGTIDGSTYSNQPTVANQH</sequence>
<gene>
    <name evidence="3" type="ORF">DdX_19713</name>
</gene>
<feature type="transmembrane region" description="Helical" evidence="2">
    <location>
        <begin position="106"/>
        <end position="130"/>
    </location>
</feature>
<keyword evidence="2" id="KW-1133">Transmembrane helix</keyword>
<keyword evidence="2" id="KW-0812">Transmembrane</keyword>